<dbReference type="SUPFAM" id="SSF52821">
    <property type="entry name" value="Rhodanese/Cell cycle control phosphatase"/>
    <property type="match status" value="1"/>
</dbReference>
<reference evidence="3" key="1">
    <citation type="journal article" date="2023" name="J. Hazard. Mater.">
        <title>Anaerobic biodegradation of pyrene and benzo[a]pyrene by a new sulfate-reducing Desulforamulus aquiferis strain DSA.</title>
        <authorList>
            <person name="Zhang Z."/>
            <person name="Sun J."/>
            <person name="Gong X."/>
            <person name="Wang C."/>
            <person name="Wang H."/>
        </authorList>
    </citation>
    <scope>NUCLEOTIDE SEQUENCE</scope>
    <source>
        <strain evidence="3">DSA</strain>
    </source>
</reference>
<dbReference type="Proteomes" id="UP001172911">
    <property type="component" value="Unassembled WGS sequence"/>
</dbReference>
<sequence length="351" mass="38990">MLKDIPIIEALKLENACLIDLRSEGEFEDGSIPGAVNIPLFNNEERAKVGTVYKQIGTAEAKALGLEIAGPKGPKLFQQISNLANEKKVLLFCWRGGMRSKYTWAVMNSLGLDVCRIQGGYKAYRRYVHGYLDREAIPHKSIVLCGLTGVGKTLVLNRLADMGLPILDLEHIARHRGSAYGKIGLPPSPSQKDFEAEAVKALVSAEAAGVVFVECESRRVGKLIVPASVMNSMGGGYKILLYTDLHTRVQRIIDEYTVGPDSNIEELQKCTSMLRKSLGTNKVEELNEKLAQRNFEEVFSFLLSSYYDPLYKYPDKPSDSYSLSVDCTNIEECSMRIAEWVKTLPEYGVPL</sequence>
<dbReference type="GO" id="GO:0043828">
    <property type="term" value="F:tRNA 2-selenouridine synthase activity"/>
    <property type="evidence" value="ECO:0007669"/>
    <property type="project" value="InterPro"/>
</dbReference>
<evidence type="ECO:0000256" key="1">
    <source>
        <dbReference type="ARBA" id="ARBA00023266"/>
    </source>
</evidence>
<dbReference type="PROSITE" id="PS50206">
    <property type="entry name" value="RHODANESE_3"/>
    <property type="match status" value="1"/>
</dbReference>
<evidence type="ECO:0000313" key="3">
    <source>
        <dbReference type="EMBL" id="MDO7787465.1"/>
    </source>
</evidence>
<dbReference type="InterPro" id="IPR027417">
    <property type="entry name" value="P-loop_NTPase"/>
</dbReference>
<dbReference type="InterPro" id="IPR001763">
    <property type="entry name" value="Rhodanese-like_dom"/>
</dbReference>
<dbReference type="EC" id="2.5.1.-" evidence="3"/>
<name>A0AAW7ZDX0_9FIRM</name>
<dbReference type="EMBL" id="JARPTC010000013">
    <property type="protein sequence ID" value="MDO7787465.1"/>
    <property type="molecule type" value="Genomic_DNA"/>
</dbReference>
<comment type="caution">
    <text evidence="3">The sequence shown here is derived from an EMBL/GenBank/DDBJ whole genome shotgun (WGS) entry which is preliminary data.</text>
</comment>
<dbReference type="InterPro" id="IPR036873">
    <property type="entry name" value="Rhodanese-like_dom_sf"/>
</dbReference>
<dbReference type="RefSeq" id="WP_304542606.1">
    <property type="nucleotide sequence ID" value="NZ_JARPTC010000013.1"/>
</dbReference>
<dbReference type="InterPro" id="IPR058840">
    <property type="entry name" value="AAA_SelU"/>
</dbReference>
<dbReference type="Gene3D" id="3.40.50.300">
    <property type="entry name" value="P-loop containing nucleotide triphosphate hydrolases"/>
    <property type="match status" value="1"/>
</dbReference>
<dbReference type="GO" id="GO:0002098">
    <property type="term" value="P:tRNA wobble uridine modification"/>
    <property type="evidence" value="ECO:0007669"/>
    <property type="project" value="InterPro"/>
</dbReference>
<dbReference type="SUPFAM" id="SSF52540">
    <property type="entry name" value="P-loop containing nucleoside triphosphate hydrolases"/>
    <property type="match status" value="1"/>
</dbReference>
<reference evidence="3" key="2">
    <citation type="submission" date="2023-03" db="EMBL/GenBank/DDBJ databases">
        <authorList>
            <person name="Zhang Z."/>
        </authorList>
    </citation>
    <scope>NUCLEOTIDE SEQUENCE</scope>
    <source>
        <strain evidence="3">DSA</strain>
    </source>
</reference>
<dbReference type="Pfam" id="PF26341">
    <property type="entry name" value="AAA_SelU"/>
    <property type="match status" value="1"/>
</dbReference>
<dbReference type="PANTHER" id="PTHR30401">
    <property type="entry name" value="TRNA 2-SELENOURIDINE SYNTHASE"/>
    <property type="match status" value="1"/>
</dbReference>
<dbReference type="PANTHER" id="PTHR30401:SF0">
    <property type="entry name" value="TRNA 2-SELENOURIDINE SYNTHASE"/>
    <property type="match status" value="1"/>
</dbReference>
<dbReference type="NCBIfam" id="NF008750">
    <property type="entry name" value="PRK11784.1-2"/>
    <property type="match status" value="1"/>
</dbReference>
<gene>
    <name evidence="3" type="primary">mnmH</name>
    <name evidence="3" type="ORF">P6N53_09565</name>
</gene>
<organism evidence="3 4">
    <name type="scientific">Desulforamulus aquiferis</name>
    <dbReference type="NCBI Taxonomy" id="1397668"/>
    <lineage>
        <taxon>Bacteria</taxon>
        <taxon>Bacillati</taxon>
        <taxon>Bacillota</taxon>
        <taxon>Clostridia</taxon>
        <taxon>Eubacteriales</taxon>
        <taxon>Peptococcaceae</taxon>
        <taxon>Desulforamulus</taxon>
    </lineage>
</organism>
<dbReference type="Gene3D" id="3.40.250.10">
    <property type="entry name" value="Rhodanese-like domain"/>
    <property type="match status" value="1"/>
</dbReference>
<keyword evidence="3" id="KW-0808">Transferase</keyword>
<keyword evidence="1" id="KW-0711">Selenium</keyword>
<keyword evidence="4" id="KW-1185">Reference proteome</keyword>
<feature type="domain" description="Rhodanese" evidence="2">
    <location>
        <begin position="12"/>
        <end position="133"/>
    </location>
</feature>
<accession>A0AAW7ZDX0</accession>
<proteinExistence type="predicted"/>
<dbReference type="Pfam" id="PF00581">
    <property type="entry name" value="Rhodanese"/>
    <property type="match status" value="1"/>
</dbReference>
<dbReference type="SMART" id="SM00450">
    <property type="entry name" value="RHOD"/>
    <property type="match status" value="1"/>
</dbReference>
<evidence type="ECO:0000259" key="2">
    <source>
        <dbReference type="PROSITE" id="PS50206"/>
    </source>
</evidence>
<dbReference type="NCBIfam" id="TIGR03167">
    <property type="entry name" value="tRNA_sel_U_synt"/>
    <property type="match status" value="1"/>
</dbReference>
<protein>
    <submittedName>
        <fullName evidence="3">tRNA 2-selenouridine(34) synthase MnmH</fullName>
        <ecNumber evidence="3">2.5.1.-</ecNumber>
    </submittedName>
</protein>
<dbReference type="InterPro" id="IPR017582">
    <property type="entry name" value="SelU"/>
</dbReference>
<evidence type="ECO:0000313" key="4">
    <source>
        <dbReference type="Proteomes" id="UP001172911"/>
    </source>
</evidence>
<dbReference type="AlphaFoldDB" id="A0AAW7ZDX0"/>